<dbReference type="OrthoDB" id="5547497at2759"/>
<dbReference type="InterPro" id="IPR037185">
    <property type="entry name" value="EmrE-like"/>
</dbReference>
<keyword evidence="1" id="KW-0812">Transmembrane</keyword>
<keyword evidence="1" id="KW-0472">Membrane</keyword>
<evidence type="ECO:0000256" key="1">
    <source>
        <dbReference type="SAM" id="Phobius"/>
    </source>
</evidence>
<dbReference type="EMBL" id="JAACJJ010000014">
    <property type="protein sequence ID" value="KAF5327323.1"/>
    <property type="molecule type" value="Genomic_DNA"/>
</dbReference>
<dbReference type="Proteomes" id="UP000567179">
    <property type="component" value="Unassembled WGS sequence"/>
</dbReference>
<evidence type="ECO:0000313" key="2">
    <source>
        <dbReference type="EMBL" id="KAF5327323.1"/>
    </source>
</evidence>
<reference evidence="2 3" key="1">
    <citation type="journal article" date="2020" name="ISME J.">
        <title>Uncovering the hidden diversity of litter-decomposition mechanisms in mushroom-forming fungi.</title>
        <authorList>
            <person name="Floudas D."/>
            <person name="Bentzer J."/>
            <person name="Ahren D."/>
            <person name="Johansson T."/>
            <person name="Persson P."/>
            <person name="Tunlid A."/>
        </authorList>
    </citation>
    <scope>NUCLEOTIDE SEQUENCE [LARGE SCALE GENOMIC DNA]</scope>
    <source>
        <strain evidence="2 3">CBS 101986</strain>
    </source>
</reference>
<protein>
    <recommendedName>
        <fullName evidence="4">EamA domain-containing protein</fullName>
    </recommendedName>
</protein>
<keyword evidence="3" id="KW-1185">Reference proteome</keyword>
<evidence type="ECO:0008006" key="4">
    <source>
        <dbReference type="Google" id="ProtNLM"/>
    </source>
</evidence>
<name>A0A8H5BRN1_9AGAR</name>
<evidence type="ECO:0000313" key="3">
    <source>
        <dbReference type="Proteomes" id="UP000567179"/>
    </source>
</evidence>
<comment type="caution">
    <text evidence="2">The sequence shown here is derived from an EMBL/GenBank/DDBJ whole genome shotgun (WGS) entry which is preliminary data.</text>
</comment>
<dbReference type="SUPFAM" id="SSF103481">
    <property type="entry name" value="Multidrug resistance efflux transporter EmrE"/>
    <property type="match status" value="1"/>
</dbReference>
<keyword evidence="1" id="KW-1133">Transmembrane helix</keyword>
<dbReference type="AlphaFoldDB" id="A0A8H5BRN1"/>
<accession>A0A8H5BRN1</accession>
<organism evidence="2 3">
    <name type="scientific">Psilocybe cf. subviscida</name>
    <dbReference type="NCBI Taxonomy" id="2480587"/>
    <lineage>
        <taxon>Eukaryota</taxon>
        <taxon>Fungi</taxon>
        <taxon>Dikarya</taxon>
        <taxon>Basidiomycota</taxon>
        <taxon>Agaricomycotina</taxon>
        <taxon>Agaricomycetes</taxon>
        <taxon>Agaricomycetidae</taxon>
        <taxon>Agaricales</taxon>
        <taxon>Agaricineae</taxon>
        <taxon>Strophariaceae</taxon>
        <taxon>Psilocybe</taxon>
    </lineage>
</organism>
<sequence>MAGEDADALKLLFGVGELVVQEGAMTPLATFVWGSFITGVIGFLVRIASLLSIKVSSPTTHMVSSAVRDVAASILDVYIFHDVITNGRASSIAIILIGLILYTRVKHQESQPASPPSRRGSYDRVKQKMLRWARSPRSDWCI</sequence>
<gene>
    <name evidence="2" type="ORF">D9619_004019</name>
</gene>
<feature type="transmembrane region" description="Helical" evidence="1">
    <location>
        <begin position="31"/>
        <end position="53"/>
    </location>
</feature>
<proteinExistence type="predicted"/>